<dbReference type="GO" id="GO:0008955">
    <property type="term" value="F:peptidoglycan glycosyltransferase activity"/>
    <property type="evidence" value="ECO:0007669"/>
    <property type="project" value="UniProtKB-UniRule"/>
</dbReference>
<sequence>MTLRRILTGLALVALLGPPVGLVAFRALPPPVTPLMLIRLAEGESLRKTWTPLAEISPHLRAAVIAAEDNLFCTHHGFDLGSLQDAFDDWQDDRRTRGASTISMQTSKNLFLWPGRDFVRKGAEAYVTAWMELLWPKTRIAEVYLNIAEWGPGLYGAEAAARAYFKKPAADLSRREAALLAAVLPNPRAWSPARPTAYIARRAATLQRRMTQLGPALLACIGGDP</sequence>
<dbReference type="InterPro" id="IPR023346">
    <property type="entry name" value="Lysozyme-like_dom_sf"/>
</dbReference>
<dbReference type="PANTHER" id="PTHR30400:SF0">
    <property type="entry name" value="BIOSYNTHETIC PEPTIDOGLYCAN TRANSGLYCOSYLASE"/>
    <property type="match status" value="1"/>
</dbReference>
<reference evidence="13" key="1">
    <citation type="submission" date="2016-04" db="EMBL/GenBank/DDBJ databases">
        <authorList>
            <person name="Evans L.H."/>
            <person name="Alamgir A."/>
            <person name="Owens N."/>
            <person name="Weber N.D."/>
            <person name="Virtaneva K."/>
            <person name="Barbian K."/>
            <person name="Babar A."/>
            <person name="Rosenke K."/>
        </authorList>
    </citation>
    <scope>NUCLEOTIDE SEQUENCE</scope>
    <source>
        <strain evidence="13">86</strain>
    </source>
</reference>
<keyword evidence="6 11" id="KW-0133">Cell shape</keyword>
<dbReference type="PANTHER" id="PTHR30400">
    <property type="entry name" value="MONOFUNCTIONAL BIOSYNTHETIC PEPTIDOGLYCAN TRANSGLYCOSYLASE"/>
    <property type="match status" value="1"/>
</dbReference>
<evidence type="ECO:0000256" key="2">
    <source>
        <dbReference type="ARBA" id="ARBA00022519"/>
    </source>
</evidence>
<dbReference type="Gene3D" id="1.10.3810.10">
    <property type="entry name" value="Biosynthetic peptidoglycan transglycosylase-like"/>
    <property type="match status" value="1"/>
</dbReference>
<dbReference type="UniPathway" id="UPA00219"/>
<evidence type="ECO:0000256" key="7">
    <source>
        <dbReference type="ARBA" id="ARBA00022984"/>
    </source>
</evidence>
<keyword evidence="5 11" id="KW-0812">Transmembrane</keyword>
<feature type="domain" description="Glycosyl transferase family 51" evidence="12">
    <location>
        <begin position="44"/>
        <end position="210"/>
    </location>
</feature>
<dbReference type="NCBIfam" id="TIGR02070">
    <property type="entry name" value="mono_pep_trsgly"/>
    <property type="match status" value="1"/>
</dbReference>
<keyword evidence="1 11" id="KW-1003">Cell membrane</keyword>
<organism evidence="13">
    <name type="scientific">uncultured Alphaproteobacteria bacterium</name>
    <dbReference type="NCBI Taxonomy" id="91750"/>
    <lineage>
        <taxon>Bacteria</taxon>
        <taxon>Pseudomonadati</taxon>
        <taxon>Pseudomonadota</taxon>
        <taxon>Alphaproteobacteria</taxon>
        <taxon>environmental samples</taxon>
    </lineage>
</organism>
<evidence type="ECO:0000256" key="8">
    <source>
        <dbReference type="ARBA" id="ARBA00022989"/>
    </source>
</evidence>
<comment type="similarity">
    <text evidence="11">Belongs to the glycosyltransferase 51 family.</text>
</comment>
<evidence type="ECO:0000313" key="13">
    <source>
        <dbReference type="EMBL" id="SBW11621.1"/>
    </source>
</evidence>
<dbReference type="SUPFAM" id="SSF53955">
    <property type="entry name" value="Lysozyme-like"/>
    <property type="match status" value="1"/>
</dbReference>
<proteinExistence type="inferred from homology"/>
<dbReference type="InterPro" id="IPR001264">
    <property type="entry name" value="Glyco_trans_51"/>
</dbReference>
<dbReference type="EMBL" id="FLUO01000002">
    <property type="protein sequence ID" value="SBW11621.1"/>
    <property type="molecule type" value="Genomic_DNA"/>
</dbReference>
<name>A0A212KIZ1_9PROT</name>
<dbReference type="GO" id="GO:0016763">
    <property type="term" value="F:pentosyltransferase activity"/>
    <property type="evidence" value="ECO:0007669"/>
    <property type="project" value="InterPro"/>
</dbReference>
<evidence type="ECO:0000256" key="9">
    <source>
        <dbReference type="ARBA" id="ARBA00023136"/>
    </source>
</evidence>
<accession>A0A212KIZ1</accession>
<protein>
    <recommendedName>
        <fullName evidence="11">Biosynthetic peptidoglycan transglycosylase</fullName>
        <ecNumber evidence="11">2.4.99.28</ecNumber>
    </recommendedName>
    <alternativeName>
        <fullName evidence="11">Glycan polymerase</fullName>
    </alternativeName>
    <alternativeName>
        <fullName evidence="11">Peptidoglycan glycosyltransferase MtgA</fullName>
        <shortName evidence="11">PGT</shortName>
    </alternativeName>
</protein>
<comment type="catalytic activity">
    <reaction evidence="11">
        <text>[GlcNAc-(1-&gt;4)-Mur2Ac(oyl-L-Ala-gamma-D-Glu-L-Lys-D-Ala-D-Ala)](n)-di-trans,octa-cis-undecaprenyl diphosphate + beta-D-GlcNAc-(1-&gt;4)-Mur2Ac(oyl-L-Ala-gamma-D-Glu-L-Lys-D-Ala-D-Ala)-di-trans,octa-cis-undecaprenyl diphosphate = [GlcNAc-(1-&gt;4)-Mur2Ac(oyl-L-Ala-gamma-D-Glu-L-Lys-D-Ala-D-Ala)](n+1)-di-trans,octa-cis-undecaprenyl diphosphate + di-trans,octa-cis-undecaprenyl diphosphate + H(+)</text>
        <dbReference type="Rhea" id="RHEA:23708"/>
        <dbReference type="Rhea" id="RHEA-COMP:9602"/>
        <dbReference type="Rhea" id="RHEA-COMP:9603"/>
        <dbReference type="ChEBI" id="CHEBI:15378"/>
        <dbReference type="ChEBI" id="CHEBI:58405"/>
        <dbReference type="ChEBI" id="CHEBI:60033"/>
        <dbReference type="ChEBI" id="CHEBI:78435"/>
        <dbReference type="EC" id="2.4.99.28"/>
    </reaction>
</comment>
<dbReference type="GO" id="GO:0009274">
    <property type="term" value="C:peptidoglycan-based cell wall"/>
    <property type="evidence" value="ECO:0007669"/>
    <property type="project" value="InterPro"/>
</dbReference>
<dbReference type="Pfam" id="PF00912">
    <property type="entry name" value="Transgly"/>
    <property type="match status" value="1"/>
</dbReference>
<evidence type="ECO:0000256" key="3">
    <source>
        <dbReference type="ARBA" id="ARBA00022676"/>
    </source>
</evidence>
<evidence type="ECO:0000256" key="6">
    <source>
        <dbReference type="ARBA" id="ARBA00022960"/>
    </source>
</evidence>
<evidence type="ECO:0000256" key="5">
    <source>
        <dbReference type="ARBA" id="ARBA00022692"/>
    </source>
</evidence>
<comment type="subcellular location">
    <subcellularLocation>
        <location evidence="11">Cell inner membrane</location>
        <topology evidence="11">Single-pass membrane protein</topology>
    </subcellularLocation>
</comment>
<keyword evidence="8 11" id="KW-1133">Transmembrane helix</keyword>
<dbReference type="GO" id="GO:0005886">
    <property type="term" value="C:plasma membrane"/>
    <property type="evidence" value="ECO:0007669"/>
    <property type="project" value="UniProtKB-SubCell"/>
</dbReference>
<evidence type="ECO:0000256" key="10">
    <source>
        <dbReference type="ARBA" id="ARBA00023316"/>
    </source>
</evidence>
<dbReference type="GO" id="GO:0071555">
    <property type="term" value="P:cell wall organization"/>
    <property type="evidence" value="ECO:0007669"/>
    <property type="project" value="UniProtKB-KW"/>
</dbReference>
<keyword evidence="3 11" id="KW-0328">Glycosyltransferase</keyword>
<evidence type="ECO:0000256" key="1">
    <source>
        <dbReference type="ARBA" id="ARBA00022475"/>
    </source>
</evidence>
<comment type="function">
    <text evidence="11">Peptidoglycan polymerase that catalyzes glycan chain elongation from lipid-linked precursors.</text>
</comment>
<evidence type="ECO:0000256" key="4">
    <source>
        <dbReference type="ARBA" id="ARBA00022679"/>
    </source>
</evidence>
<dbReference type="GO" id="GO:0009252">
    <property type="term" value="P:peptidoglycan biosynthetic process"/>
    <property type="evidence" value="ECO:0007669"/>
    <property type="project" value="UniProtKB-UniRule"/>
</dbReference>
<keyword evidence="9 11" id="KW-0472">Membrane</keyword>
<evidence type="ECO:0000259" key="12">
    <source>
        <dbReference type="Pfam" id="PF00912"/>
    </source>
</evidence>
<evidence type="ECO:0000256" key="11">
    <source>
        <dbReference type="HAMAP-Rule" id="MF_00766"/>
    </source>
</evidence>
<dbReference type="InterPro" id="IPR011812">
    <property type="entry name" value="Pep_trsgly"/>
</dbReference>
<gene>
    <name evidence="11 13" type="primary">mtgA</name>
    <name evidence="13" type="ORF">KL86APRO_20251</name>
</gene>
<dbReference type="EC" id="2.4.99.28" evidence="11"/>
<dbReference type="InterPro" id="IPR036950">
    <property type="entry name" value="PBP_transglycosylase"/>
</dbReference>
<keyword evidence="4 11" id="KW-0808">Transferase</keyword>
<keyword evidence="7 11" id="KW-0573">Peptidoglycan synthesis</keyword>
<keyword evidence="2 11" id="KW-0997">Cell inner membrane</keyword>
<dbReference type="HAMAP" id="MF_00766">
    <property type="entry name" value="PGT_MtgA"/>
    <property type="match status" value="1"/>
</dbReference>
<comment type="pathway">
    <text evidence="11">Cell wall biogenesis; peptidoglycan biosynthesis.</text>
</comment>
<dbReference type="GO" id="GO:0008360">
    <property type="term" value="P:regulation of cell shape"/>
    <property type="evidence" value="ECO:0007669"/>
    <property type="project" value="UniProtKB-KW"/>
</dbReference>
<keyword evidence="10 11" id="KW-0961">Cell wall biogenesis/degradation</keyword>
<dbReference type="AlphaFoldDB" id="A0A212KIZ1"/>